<dbReference type="Gene3D" id="3.40.50.720">
    <property type="entry name" value="NAD(P)-binding Rossmann-like Domain"/>
    <property type="match status" value="1"/>
</dbReference>
<dbReference type="AlphaFoldDB" id="A0A3L7ANY2"/>
<accession>A0A3L7ANY2</accession>
<evidence type="ECO:0000259" key="1">
    <source>
        <dbReference type="Pfam" id="PF01370"/>
    </source>
</evidence>
<keyword evidence="3" id="KW-1185">Reference proteome</keyword>
<evidence type="ECO:0000313" key="2">
    <source>
        <dbReference type="EMBL" id="RLP81132.1"/>
    </source>
</evidence>
<dbReference type="InterPro" id="IPR001509">
    <property type="entry name" value="Epimerase_deHydtase"/>
</dbReference>
<dbReference type="Proteomes" id="UP000269692">
    <property type="component" value="Unassembled WGS sequence"/>
</dbReference>
<dbReference type="SUPFAM" id="SSF51735">
    <property type="entry name" value="NAD(P)-binding Rossmann-fold domains"/>
    <property type="match status" value="1"/>
</dbReference>
<proteinExistence type="predicted"/>
<gene>
    <name evidence="2" type="ORF">D9R14_03835</name>
</gene>
<name>A0A3L7ANY2_9HYPH</name>
<dbReference type="InterPro" id="IPR050177">
    <property type="entry name" value="Lipid_A_modif_metabolic_enz"/>
</dbReference>
<sequence>MTGKSAIVFGGCGFIGSHLLKALAASGAYDQLVSADIRKPRFTVDGVSYVHCDVREPITLACPPGEVEIYNLAAVHTTPGHEDWEYFFTNTLGAVNVCDFARRHGVDRIVFTSSISVYGPSETPKDEDSVLEPESAYGRSKFGAEQIHRLWRAEKPEARKLVVVRPAVIYGYTESGNFTRLAGLLRKGRFVFPGRKDTIKASGYVEDLVASFGFALARPEMEITYNFCHPRSYTAEDICNAFSRVAGYAPATRVLPMNVMLGVGLAGEVAAGVGMKTSINRARMHKLNRSTNIVPKRLVELGFPYRYDLDQSLARWREMSPSGHFD</sequence>
<dbReference type="PANTHER" id="PTHR43245">
    <property type="entry name" value="BIFUNCTIONAL POLYMYXIN RESISTANCE PROTEIN ARNA"/>
    <property type="match status" value="1"/>
</dbReference>
<dbReference type="InterPro" id="IPR036291">
    <property type="entry name" value="NAD(P)-bd_dom_sf"/>
</dbReference>
<evidence type="ECO:0000313" key="3">
    <source>
        <dbReference type="Proteomes" id="UP000269692"/>
    </source>
</evidence>
<reference evidence="2 3" key="1">
    <citation type="submission" date="2018-10" db="EMBL/GenBank/DDBJ databases">
        <title>Xanthobacter tagetidis genome sequencing and assembly.</title>
        <authorList>
            <person name="Maclea K.S."/>
            <person name="Goen A.E."/>
            <person name="Fatima S.A."/>
        </authorList>
    </citation>
    <scope>NUCLEOTIDE SEQUENCE [LARGE SCALE GENOMIC DNA]</scope>
    <source>
        <strain evidence="2 3">ATCC 700314</strain>
    </source>
</reference>
<protein>
    <submittedName>
        <fullName evidence="2">NAD(P)-dependent oxidoreductase</fullName>
    </submittedName>
</protein>
<organism evidence="2 3">
    <name type="scientific">Xanthobacter tagetidis</name>
    <dbReference type="NCBI Taxonomy" id="60216"/>
    <lineage>
        <taxon>Bacteria</taxon>
        <taxon>Pseudomonadati</taxon>
        <taxon>Pseudomonadota</taxon>
        <taxon>Alphaproteobacteria</taxon>
        <taxon>Hyphomicrobiales</taxon>
        <taxon>Xanthobacteraceae</taxon>
        <taxon>Xanthobacter</taxon>
    </lineage>
</organism>
<dbReference type="RefSeq" id="WP_121621984.1">
    <property type="nucleotide sequence ID" value="NZ_JACIIW010000003.1"/>
</dbReference>
<dbReference type="Pfam" id="PF01370">
    <property type="entry name" value="Epimerase"/>
    <property type="match status" value="1"/>
</dbReference>
<dbReference type="EMBL" id="RCTF01000002">
    <property type="protein sequence ID" value="RLP81132.1"/>
    <property type="molecule type" value="Genomic_DNA"/>
</dbReference>
<comment type="caution">
    <text evidence="2">The sequence shown here is derived from an EMBL/GenBank/DDBJ whole genome shotgun (WGS) entry which is preliminary data.</text>
</comment>
<feature type="domain" description="NAD-dependent epimerase/dehydratase" evidence="1">
    <location>
        <begin position="7"/>
        <end position="221"/>
    </location>
</feature>
<dbReference type="OrthoDB" id="9814124at2"/>